<sequence>MSPTVLVVDDEPDIASLLRRYLETDGMSVLTAATGAEALRQVERADVVLLDLGLPDQSGLDVLARIRATSSVYVMVVTARAEEVDRIVGLSLGADDYIVKPFSPREVVARVHALLRRPRGEGPSDSSLSFGELAIDPERREVTVEGQQVALSALDFDLLLALARKPGRVFSRGQLLEQVWGYDFYGDERVVDVHIRTIRAALGEAAAGFVGTVRGVGYRFLPDPGGAR</sequence>
<dbReference type="PANTHER" id="PTHR48111:SF4">
    <property type="entry name" value="DNA-BINDING DUAL TRANSCRIPTIONAL REGULATOR OMPR"/>
    <property type="match status" value="1"/>
</dbReference>
<keyword evidence="5" id="KW-0804">Transcription</keyword>
<evidence type="ECO:0000256" key="4">
    <source>
        <dbReference type="ARBA" id="ARBA00023125"/>
    </source>
</evidence>
<keyword evidence="4 6" id="KW-0238">DNA-binding</keyword>
<keyword evidence="3" id="KW-0805">Transcription regulation</keyword>
<dbReference type="AlphaFoldDB" id="A0A1Q2CHG2"/>
<dbReference type="STRING" id="1610493.RPIT_12455"/>
<dbReference type="Gene3D" id="3.40.50.2300">
    <property type="match status" value="1"/>
</dbReference>
<evidence type="ECO:0000313" key="7">
    <source>
        <dbReference type="Proteomes" id="UP000188324"/>
    </source>
</evidence>
<dbReference type="PROSITE" id="PS51755">
    <property type="entry name" value="OMPR_PHOB"/>
    <property type="match status" value="1"/>
</dbReference>
<gene>
    <name evidence="6" type="ORF">RPIT_12455</name>
</gene>
<dbReference type="PROSITE" id="PS50110">
    <property type="entry name" value="RESPONSE_REGULATORY"/>
    <property type="match status" value="1"/>
</dbReference>
<keyword evidence="2" id="KW-0902">Two-component regulatory system</keyword>
<dbReference type="PANTHER" id="PTHR48111">
    <property type="entry name" value="REGULATOR OF RPOS"/>
    <property type="match status" value="1"/>
</dbReference>
<dbReference type="EMBL" id="CP019605">
    <property type="protein sequence ID" value="AQP45513.1"/>
    <property type="molecule type" value="Genomic_DNA"/>
</dbReference>
<organism evidence="6 7">
    <name type="scientific">Tessaracoccus flavus</name>
    <dbReference type="NCBI Taxonomy" id="1610493"/>
    <lineage>
        <taxon>Bacteria</taxon>
        <taxon>Bacillati</taxon>
        <taxon>Actinomycetota</taxon>
        <taxon>Actinomycetes</taxon>
        <taxon>Propionibacteriales</taxon>
        <taxon>Propionibacteriaceae</taxon>
        <taxon>Tessaracoccus</taxon>
    </lineage>
</organism>
<dbReference type="RefSeq" id="WP_077343720.1">
    <property type="nucleotide sequence ID" value="NZ_CP019605.1"/>
</dbReference>
<dbReference type="SUPFAM" id="SSF52172">
    <property type="entry name" value="CheY-like"/>
    <property type="match status" value="1"/>
</dbReference>
<dbReference type="InterPro" id="IPR001867">
    <property type="entry name" value="OmpR/PhoB-type_DNA-bd"/>
</dbReference>
<dbReference type="OrthoDB" id="3197131at2"/>
<dbReference type="Gene3D" id="6.10.250.690">
    <property type="match status" value="1"/>
</dbReference>
<evidence type="ECO:0000256" key="1">
    <source>
        <dbReference type="ARBA" id="ARBA00022553"/>
    </source>
</evidence>
<evidence type="ECO:0000256" key="5">
    <source>
        <dbReference type="ARBA" id="ARBA00023163"/>
    </source>
</evidence>
<dbReference type="GO" id="GO:0005829">
    <property type="term" value="C:cytosol"/>
    <property type="evidence" value="ECO:0007669"/>
    <property type="project" value="TreeGrafter"/>
</dbReference>
<dbReference type="SMART" id="SM00448">
    <property type="entry name" value="REC"/>
    <property type="match status" value="1"/>
</dbReference>
<dbReference type="Pfam" id="PF00072">
    <property type="entry name" value="Response_reg"/>
    <property type="match status" value="1"/>
</dbReference>
<dbReference type="GO" id="GO:0032993">
    <property type="term" value="C:protein-DNA complex"/>
    <property type="evidence" value="ECO:0007669"/>
    <property type="project" value="TreeGrafter"/>
</dbReference>
<dbReference type="Gene3D" id="1.10.10.10">
    <property type="entry name" value="Winged helix-like DNA-binding domain superfamily/Winged helix DNA-binding domain"/>
    <property type="match status" value="1"/>
</dbReference>
<accession>A0A1Q2CHG2</accession>
<dbReference type="GO" id="GO:0000156">
    <property type="term" value="F:phosphorelay response regulator activity"/>
    <property type="evidence" value="ECO:0007669"/>
    <property type="project" value="TreeGrafter"/>
</dbReference>
<dbReference type="CDD" id="cd00383">
    <property type="entry name" value="trans_reg_C"/>
    <property type="match status" value="1"/>
</dbReference>
<dbReference type="GO" id="GO:0006355">
    <property type="term" value="P:regulation of DNA-templated transcription"/>
    <property type="evidence" value="ECO:0007669"/>
    <property type="project" value="InterPro"/>
</dbReference>
<dbReference type="Pfam" id="PF00486">
    <property type="entry name" value="Trans_reg_C"/>
    <property type="match status" value="1"/>
</dbReference>
<keyword evidence="7" id="KW-1185">Reference proteome</keyword>
<evidence type="ECO:0000256" key="2">
    <source>
        <dbReference type="ARBA" id="ARBA00023012"/>
    </source>
</evidence>
<evidence type="ECO:0000256" key="3">
    <source>
        <dbReference type="ARBA" id="ARBA00023015"/>
    </source>
</evidence>
<dbReference type="FunFam" id="1.10.10.10:FF:000018">
    <property type="entry name" value="DNA-binding response regulator ResD"/>
    <property type="match status" value="1"/>
</dbReference>
<dbReference type="KEGG" id="tfl:RPIT_12455"/>
<dbReference type="InterPro" id="IPR001789">
    <property type="entry name" value="Sig_transdc_resp-reg_receiver"/>
</dbReference>
<proteinExistence type="predicted"/>
<dbReference type="InterPro" id="IPR036388">
    <property type="entry name" value="WH-like_DNA-bd_sf"/>
</dbReference>
<dbReference type="Proteomes" id="UP000188324">
    <property type="component" value="Chromosome"/>
</dbReference>
<dbReference type="GO" id="GO:0000976">
    <property type="term" value="F:transcription cis-regulatory region binding"/>
    <property type="evidence" value="ECO:0007669"/>
    <property type="project" value="TreeGrafter"/>
</dbReference>
<dbReference type="InterPro" id="IPR011006">
    <property type="entry name" value="CheY-like_superfamily"/>
</dbReference>
<protein>
    <submittedName>
        <fullName evidence="6">DNA-binding response regulator</fullName>
    </submittedName>
</protein>
<name>A0A1Q2CHG2_9ACTN</name>
<keyword evidence="1" id="KW-0597">Phosphoprotein</keyword>
<reference evidence="6 7" key="1">
    <citation type="journal article" date="2016" name="Int. J. Syst. Evol. Microbiol.">
        <title>Tessaracoccus flavus sp. nov., isolated from the drainage system of a lindane-producing factory.</title>
        <authorList>
            <person name="Kumari R."/>
            <person name="Singh P."/>
            <person name="Schumann P."/>
            <person name="Lal R."/>
        </authorList>
    </citation>
    <scope>NUCLEOTIDE SEQUENCE [LARGE SCALE GENOMIC DNA]</scope>
    <source>
        <strain evidence="6 7">RP1T</strain>
    </source>
</reference>
<dbReference type="SMART" id="SM00862">
    <property type="entry name" value="Trans_reg_C"/>
    <property type="match status" value="1"/>
</dbReference>
<evidence type="ECO:0000313" key="6">
    <source>
        <dbReference type="EMBL" id="AQP45513.1"/>
    </source>
</evidence>
<dbReference type="InterPro" id="IPR039420">
    <property type="entry name" value="WalR-like"/>
</dbReference>